<evidence type="ECO:0000256" key="1">
    <source>
        <dbReference type="SAM" id="Phobius"/>
    </source>
</evidence>
<protein>
    <submittedName>
        <fullName evidence="2">Uncharacterized protein</fullName>
    </submittedName>
</protein>
<proteinExistence type="predicted"/>
<evidence type="ECO:0000313" key="2">
    <source>
        <dbReference type="EMBL" id="GGG56210.1"/>
    </source>
</evidence>
<name>A0A917GSL0_9BACL</name>
<dbReference type="EMBL" id="BMHY01000001">
    <property type="protein sequence ID" value="GGG56210.1"/>
    <property type="molecule type" value="Genomic_DNA"/>
</dbReference>
<gene>
    <name evidence="2" type="ORF">GCM10010918_06450</name>
</gene>
<keyword evidence="1" id="KW-0472">Membrane</keyword>
<keyword evidence="1" id="KW-0812">Transmembrane</keyword>
<keyword evidence="1" id="KW-1133">Transmembrane helix</keyword>
<dbReference type="AlphaFoldDB" id="A0A917GSL0"/>
<dbReference type="Proteomes" id="UP000600247">
    <property type="component" value="Unassembled WGS sequence"/>
</dbReference>
<organism evidence="2 3">
    <name type="scientific">Paenibacillus radicis</name>
    <name type="common">ex Gao et al. 2016</name>
    <dbReference type="NCBI Taxonomy" id="1737354"/>
    <lineage>
        <taxon>Bacteria</taxon>
        <taxon>Bacillati</taxon>
        <taxon>Bacillota</taxon>
        <taxon>Bacilli</taxon>
        <taxon>Bacillales</taxon>
        <taxon>Paenibacillaceae</taxon>
        <taxon>Paenibacillus</taxon>
    </lineage>
</organism>
<reference evidence="2 3" key="1">
    <citation type="journal article" date="2014" name="Int. J. Syst. Evol. Microbiol.">
        <title>Complete genome sequence of Corynebacterium casei LMG S-19264T (=DSM 44701T), isolated from a smear-ripened cheese.</title>
        <authorList>
            <consortium name="US DOE Joint Genome Institute (JGI-PGF)"/>
            <person name="Walter F."/>
            <person name="Albersmeier A."/>
            <person name="Kalinowski J."/>
            <person name="Ruckert C."/>
        </authorList>
    </citation>
    <scope>NUCLEOTIDE SEQUENCE [LARGE SCALE GENOMIC DNA]</scope>
    <source>
        <strain evidence="2 3">CGMCC 1.15286</strain>
    </source>
</reference>
<evidence type="ECO:0000313" key="3">
    <source>
        <dbReference type="Proteomes" id="UP000600247"/>
    </source>
</evidence>
<accession>A0A917GSL0</accession>
<sequence>MEEQAAGKRSLALPITLVLLVFSLIGNVFFYSQFLQGKQDTRYRTGQHIIETAVLTKVQYETLLNEANRLLELNELGVVPGTSPGKGDLTATRSTADSAFIAEAYLLKGEKPKVDGINTYFQQIRQSLDELHNLKQPMTEQQVANLNKIRDALNAQYEIIQKFNFDAAETRISTIQLASGIDWLELADQLEASIASQ</sequence>
<comment type="caution">
    <text evidence="2">The sequence shown here is derived from an EMBL/GenBank/DDBJ whole genome shotgun (WGS) entry which is preliminary data.</text>
</comment>
<feature type="transmembrane region" description="Helical" evidence="1">
    <location>
        <begin position="12"/>
        <end position="34"/>
    </location>
</feature>
<keyword evidence="3" id="KW-1185">Reference proteome</keyword>